<feature type="region of interest" description="Disordered" evidence="1">
    <location>
        <begin position="68"/>
        <end position="238"/>
    </location>
</feature>
<name>A0ABR1FW84_AURAN</name>
<feature type="region of interest" description="Disordered" evidence="1">
    <location>
        <begin position="1"/>
        <end position="42"/>
    </location>
</feature>
<dbReference type="EMBL" id="JBBJCI010000222">
    <property type="protein sequence ID" value="KAK7239819.1"/>
    <property type="molecule type" value="Genomic_DNA"/>
</dbReference>
<feature type="compositionally biased region" description="Basic residues" evidence="1">
    <location>
        <begin position="76"/>
        <end position="90"/>
    </location>
</feature>
<dbReference type="Proteomes" id="UP001363151">
    <property type="component" value="Unassembled WGS sequence"/>
</dbReference>
<protein>
    <submittedName>
        <fullName evidence="2">Sterol 14-demethylase</fullName>
    </submittedName>
</protein>
<sequence>MGDDDVPLAQARIASPHGSQPHLAPLSAGESPDDLPPLVDAPVVAAPALDEVDDADVDDEIARLQARLRDLEARRRAPRRPRPRRRRRRPPPAAEVEAEIAASEAEIPAGDGDGDDDAGVAEAKVEVAEEAEVLVPTPSPDASAVPAALPSVGPAAPVEESPRPSSFATRAGDDDEEKKDEGELEDVDASRPSPRDDGDAGAGRLGRATADYPPEPGVARAAAAASAEPASPRDASTSPALAADLPLLAVRDLIRSNAICGGEWREGPAHDADIDIGVGDLVRFRLRGAASIDEYGVVLWVSKASTDAGSRNAGAHVQVCTHACGMLVPRHEIAFGVSRLYGDVIDVLLKDFSMEIQLRPNKFLFIFEPDAVVFPTLAYSTGVDVHDGAAPGGAADGPGEGA</sequence>
<evidence type="ECO:0000256" key="1">
    <source>
        <dbReference type="SAM" id="MobiDB-lite"/>
    </source>
</evidence>
<feature type="compositionally biased region" description="Low complexity" evidence="1">
    <location>
        <begin position="99"/>
        <end position="110"/>
    </location>
</feature>
<accession>A0ABR1FW84</accession>
<organism evidence="2 3">
    <name type="scientific">Aureococcus anophagefferens</name>
    <name type="common">Harmful bloom alga</name>
    <dbReference type="NCBI Taxonomy" id="44056"/>
    <lineage>
        <taxon>Eukaryota</taxon>
        <taxon>Sar</taxon>
        <taxon>Stramenopiles</taxon>
        <taxon>Ochrophyta</taxon>
        <taxon>Pelagophyceae</taxon>
        <taxon>Pelagomonadales</taxon>
        <taxon>Pelagomonadaceae</taxon>
        <taxon>Aureococcus</taxon>
    </lineage>
</organism>
<comment type="caution">
    <text evidence="2">The sequence shown here is derived from an EMBL/GenBank/DDBJ whole genome shotgun (WGS) entry which is preliminary data.</text>
</comment>
<keyword evidence="3" id="KW-1185">Reference proteome</keyword>
<feature type="compositionally biased region" description="Low complexity" evidence="1">
    <location>
        <begin position="205"/>
        <end position="238"/>
    </location>
</feature>
<gene>
    <name evidence="2" type="primary">CYP51G1</name>
    <name evidence="2" type="ORF">SO694_00029244</name>
</gene>
<proteinExistence type="predicted"/>
<evidence type="ECO:0000313" key="2">
    <source>
        <dbReference type="EMBL" id="KAK7239819.1"/>
    </source>
</evidence>
<feature type="compositionally biased region" description="Acidic residues" evidence="1">
    <location>
        <begin position="173"/>
        <end position="187"/>
    </location>
</feature>
<reference evidence="2 3" key="1">
    <citation type="submission" date="2024-03" db="EMBL/GenBank/DDBJ databases">
        <title>Aureococcus anophagefferens CCMP1851 and Kratosvirus quantuckense: Draft genome of a second virus-susceptible host strain in the model system.</title>
        <authorList>
            <person name="Chase E."/>
            <person name="Truchon A.R."/>
            <person name="Schepens W."/>
            <person name="Wilhelm S.W."/>
        </authorList>
    </citation>
    <scope>NUCLEOTIDE SEQUENCE [LARGE SCALE GENOMIC DNA]</scope>
    <source>
        <strain evidence="2 3">CCMP1851</strain>
    </source>
</reference>
<dbReference type="PROSITE" id="PS50096">
    <property type="entry name" value="IQ"/>
    <property type="match status" value="1"/>
</dbReference>
<evidence type="ECO:0000313" key="3">
    <source>
        <dbReference type="Proteomes" id="UP001363151"/>
    </source>
</evidence>